<evidence type="ECO:0000313" key="1">
    <source>
        <dbReference type="EMBL" id="TLD95403.1"/>
    </source>
</evidence>
<keyword evidence="2" id="KW-1185">Reference proteome</keyword>
<reference evidence="1 2" key="1">
    <citation type="journal article" date="2014" name="Genome Announc.">
        <title>Draft genome sequences of eight enterohepatic helicobacter species isolated from both laboratory and wild rodents.</title>
        <authorList>
            <person name="Sheh A."/>
            <person name="Shen Z."/>
            <person name="Fox J.G."/>
        </authorList>
    </citation>
    <scope>NUCLEOTIDE SEQUENCE [LARGE SCALE GENOMIC DNA]</scope>
    <source>
        <strain evidence="1 2">MIT 09-6949</strain>
    </source>
</reference>
<dbReference type="AlphaFoldDB" id="A0A4U8T766"/>
<organism evidence="1 2">
    <name type="scientific">Helicobacter jaachi</name>
    <dbReference type="NCBI Taxonomy" id="1677920"/>
    <lineage>
        <taxon>Bacteria</taxon>
        <taxon>Pseudomonadati</taxon>
        <taxon>Campylobacterota</taxon>
        <taxon>Epsilonproteobacteria</taxon>
        <taxon>Campylobacterales</taxon>
        <taxon>Helicobacteraceae</taxon>
        <taxon>Helicobacter</taxon>
    </lineage>
</organism>
<dbReference type="OrthoDB" id="9879342at2"/>
<protein>
    <submittedName>
        <fullName evidence="1">Uncharacterized protein</fullName>
    </submittedName>
</protein>
<comment type="caution">
    <text evidence="1">The sequence shown here is derived from an EMBL/GenBank/DDBJ whole genome shotgun (WGS) entry which is preliminary data.</text>
</comment>
<dbReference type="RefSeq" id="WP_034354039.1">
    <property type="nucleotide sequence ID" value="NZ_JRPR02000009.1"/>
</dbReference>
<name>A0A4U8T766_9HELI</name>
<gene>
    <name evidence="1" type="ORF">LS71_008325</name>
</gene>
<dbReference type="EMBL" id="JRPR02000009">
    <property type="protein sequence ID" value="TLD95403.1"/>
    <property type="molecule type" value="Genomic_DNA"/>
</dbReference>
<proteinExistence type="predicted"/>
<accession>A0A4U8T766</accession>
<dbReference type="Proteomes" id="UP000029733">
    <property type="component" value="Unassembled WGS sequence"/>
</dbReference>
<evidence type="ECO:0000313" key="2">
    <source>
        <dbReference type="Proteomes" id="UP000029733"/>
    </source>
</evidence>
<sequence length="104" mass="11847">MATINYEKYANMSKRQLLNALLSAEKKEQKIKADLNSNSELIKFLKTMLKESLDSPKYYTLETSPALKKNDEWAKANPELAAQADKELEAEMKGYYANHNTAQS</sequence>